<keyword evidence="9" id="KW-1185">Reference proteome</keyword>
<keyword evidence="4 7" id="KW-0812">Transmembrane</keyword>
<sequence length="113" mass="11966">MSDLIFPGVAALLCLGLGGALLARHVVKIVMALSLLQSSTALLFVALGYRNAGGVPLFSLASEGGRMSLPSFQAMAMAILVVSSLFTALLLAFGLLLHRRYGTFDIDEIRRSL</sequence>
<dbReference type="PANTHER" id="PTHR34583">
    <property type="entry name" value="ANTIPORTER SUBUNIT MNHC2-RELATED"/>
    <property type="match status" value="1"/>
</dbReference>
<comment type="subcellular location">
    <subcellularLocation>
        <location evidence="1">Cell membrane</location>
        <topology evidence="1">Multi-pass membrane protein</topology>
    </subcellularLocation>
</comment>
<dbReference type="KEGG" id="aram:KAR29_07985"/>
<dbReference type="Proteomes" id="UP000671879">
    <property type="component" value="Chromosome"/>
</dbReference>
<dbReference type="Pfam" id="PF00420">
    <property type="entry name" value="Oxidored_q2"/>
    <property type="match status" value="1"/>
</dbReference>
<evidence type="ECO:0000256" key="6">
    <source>
        <dbReference type="ARBA" id="ARBA00023136"/>
    </source>
</evidence>
<protein>
    <submittedName>
        <fullName evidence="8">NADH-quinone oxidoreductase subunit K</fullName>
        <ecNumber evidence="8">1.6.5.9</ecNumber>
    </submittedName>
</protein>
<evidence type="ECO:0000256" key="3">
    <source>
        <dbReference type="ARBA" id="ARBA00022475"/>
    </source>
</evidence>
<evidence type="ECO:0000256" key="2">
    <source>
        <dbReference type="ARBA" id="ARBA00010388"/>
    </source>
</evidence>
<dbReference type="InterPro" id="IPR050601">
    <property type="entry name" value="CPA3_antiporter_subunitC"/>
</dbReference>
<feature type="transmembrane region" description="Helical" evidence="7">
    <location>
        <begin position="6"/>
        <end position="23"/>
    </location>
</feature>
<name>A0A9Q7AJZ1_9BACT</name>
<keyword evidence="6 7" id="KW-0472">Membrane</keyword>
<proteinExistence type="inferred from homology"/>
<dbReference type="PANTHER" id="PTHR34583:SF2">
    <property type="entry name" value="ANTIPORTER SUBUNIT MNHC2-RELATED"/>
    <property type="match status" value="1"/>
</dbReference>
<gene>
    <name evidence="8" type="ORF">KAR29_07985</name>
</gene>
<evidence type="ECO:0000256" key="7">
    <source>
        <dbReference type="SAM" id="Phobius"/>
    </source>
</evidence>
<dbReference type="EMBL" id="CP072943">
    <property type="protein sequence ID" value="QTX31327.1"/>
    <property type="molecule type" value="Genomic_DNA"/>
</dbReference>
<dbReference type="Gene3D" id="1.10.287.3510">
    <property type="match status" value="1"/>
</dbReference>
<dbReference type="GO" id="GO:0050136">
    <property type="term" value="F:NADH dehydrogenase (quinone) (non-electrogenic) activity"/>
    <property type="evidence" value="ECO:0007669"/>
    <property type="project" value="UniProtKB-EC"/>
</dbReference>
<evidence type="ECO:0000256" key="5">
    <source>
        <dbReference type="ARBA" id="ARBA00022989"/>
    </source>
</evidence>
<keyword evidence="8" id="KW-0560">Oxidoreductase</keyword>
<feature type="transmembrane region" description="Helical" evidence="7">
    <location>
        <begin position="72"/>
        <end position="97"/>
    </location>
</feature>
<evidence type="ECO:0000313" key="8">
    <source>
        <dbReference type="EMBL" id="QTX31327.1"/>
    </source>
</evidence>
<feature type="transmembrane region" description="Helical" evidence="7">
    <location>
        <begin position="30"/>
        <end position="52"/>
    </location>
</feature>
<accession>A0A9Q7AJZ1</accession>
<dbReference type="InterPro" id="IPR039428">
    <property type="entry name" value="NUOK/Mnh_C1-like"/>
</dbReference>
<evidence type="ECO:0000313" key="9">
    <source>
        <dbReference type="Proteomes" id="UP000671879"/>
    </source>
</evidence>
<dbReference type="EC" id="1.6.5.9" evidence="8"/>
<evidence type="ECO:0000256" key="4">
    <source>
        <dbReference type="ARBA" id="ARBA00022692"/>
    </source>
</evidence>
<evidence type="ECO:0000256" key="1">
    <source>
        <dbReference type="ARBA" id="ARBA00004651"/>
    </source>
</evidence>
<comment type="similarity">
    <text evidence="2">Belongs to the CPA3 antiporters (TC 2.A.63) subunit C family.</text>
</comment>
<dbReference type="AlphaFoldDB" id="A0A9Q7AJZ1"/>
<keyword evidence="3" id="KW-1003">Cell membrane</keyword>
<keyword evidence="5 7" id="KW-1133">Transmembrane helix</keyword>
<dbReference type="RefSeq" id="WP_274372479.1">
    <property type="nucleotide sequence ID" value="NZ_CP072943.1"/>
</dbReference>
<reference evidence="9" key="1">
    <citation type="submission" date="2021-04" db="EMBL/GenBank/DDBJ databases">
        <title>A novel Synergistetes isolate from a pyrite-forming mixed culture.</title>
        <authorList>
            <person name="Bunk B."/>
            <person name="Sproer C."/>
            <person name="Spring S."/>
            <person name="Pester M."/>
        </authorList>
    </citation>
    <scope>NUCLEOTIDE SEQUENCE [LARGE SCALE GENOMIC DNA]</scope>
    <source>
        <strain evidence="9">J.5.4.2-T.3.5.2</strain>
    </source>
</reference>
<organism evidence="8 9">
    <name type="scientific">Aminithiophilus ramosus</name>
    <dbReference type="NCBI Taxonomy" id="3029084"/>
    <lineage>
        <taxon>Bacteria</taxon>
        <taxon>Thermotogati</taxon>
        <taxon>Synergistota</taxon>
        <taxon>Synergistia</taxon>
        <taxon>Synergistales</taxon>
        <taxon>Aminithiophilaceae</taxon>
        <taxon>Aminithiophilus</taxon>
    </lineage>
</organism>
<dbReference type="GO" id="GO:0005886">
    <property type="term" value="C:plasma membrane"/>
    <property type="evidence" value="ECO:0007669"/>
    <property type="project" value="UniProtKB-SubCell"/>
</dbReference>